<dbReference type="EMBL" id="JACGXL010000002">
    <property type="protein sequence ID" value="MBA8887213.1"/>
    <property type="molecule type" value="Genomic_DNA"/>
</dbReference>
<dbReference type="SUPFAM" id="SSF51126">
    <property type="entry name" value="Pectin lyase-like"/>
    <property type="match status" value="1"/>
</dbReference>
<evidence type="ECO:0000256" key="7">
    <source>
        <dbReference type="ARBA" id="ARBA00023237"/>
    </source>
</evidence>
<keyword evidence="4" id="KW-0964">Secreted</keyword>
<dbReference type="InterPro" id="IPR011050">
    <property type="entry name" value="Pectin_lyase_fold/virulence"/>
</dbReference>
<keyword evidence="5 8" id="KW-0732">Signal</keyword>
<evidence type="ECO:0000256" key="3">
    <source>
        <dbReference type="ARBA" id="ARBA00004613"/>
    </source>
</evidence>
<keyword evidence="7" id="KW-0998">Cell outer membrane</keyword>
<dbReference type="InterPro" id="IPR003368">
    <property type="entry name" value="POMP_repeat"/>
</dbReference>
<evidence type="ECO:0000256" key="5">
    <source>
        <dbReference type="ARBA" id="ARBA00022729"/>
    </source>
</evidence>
<dbReference type="Proteomes" id="UP000550401">
    <property type="component" value="Unassembled WGS sequence"/>
</dbReference>
<feature type="signal peptide" evidence="8">
    <location>
        <begin position="1"/>
        <end position="21"/>
    </location>
</feature>
<evidence type="ECO:0000256" key="2">
    <source>
        <dbReference type="ARBA" id="ARBA00004442"/>
    </source>
</evidence>
<evidence type="ECO:0000313" key="9">
    <source>
        <dbReference type="EMBL" id="MBA8887213.1"/>
    </source>
</evidence>
<comment type="subcellular location">
    <subcellularLocation>
        <location evidence="1">Cell envelope</location>
    </subcellularLocation>
    <subcellularLocation>
        <location evidence="2">Cell outer membrane</location>
    </subcellularLocation>
    <subcellularLocation>
        <location evidence="3">Secreted</location>
    </subcellularLocation>
</comment>
<evidence type="ECO:0000256" key="4">
    <source>
        <dbReference type="ARBA" id="ARBA00022525"/>
    </source>
</evidence>
<dbReference type="GO" id="GO:0005576">
    <property type="term" value="C:extracellular region"/>
    <property type="evidence" value="ECO:0007669"/>
    <property type="project" value="UniProtKB-SubCell"/>
</dbReference>
<protein>
    <submittedName>
        <fullName evidence="9">Putative outer membrane repeat protein</fullName>
    </submittedName>
</protein>
<feature type="chain" id="PRO_5032879722" evidence="8">
    <location>
        <begin position="22"/>
        <end position="617"/>
    </location>
</feature>
<evidence type="ECO:0000256" key="1">
    <source>
        <dbReference type="ARBA" id="ARBA00004196"/>
    </source>
</evidence>
<evidence type="ECO:0000256" key="8">
    <source>
        <dbReference type="SAM" id="SignalP"/>
    </source>
</evidence>
<dbReference type="AlphaFoldDB" id="A0A839EX51"/>
<organism evidence="9 10">
    <name type="scientific">Dokdonella fugitiva</name>
    <dbReference type="NCBI Taxonomy" id="328517"/>
    <lineage>
        <taxon>Bacteria</taxon>
        <taxon>Pseudomonadati</taxon>
        <taxon>Pseudomonadota</taxon>
        <taxon>Gammaproteobacteria</taxon>
        <taxon>Lysobacterales</taxon>
        <taxon>Rhodanobacteraceae</taxon>
        <taxon>Dokdonella</taxon>
    </lineage>
</organism>
<reference evidence="9 10" key="1">
    <citation type="submission" date="2020-07" db="EMBL/GenBank/DDBJ databases">
        <title>Genomic Encyclopedia of Type Strains, Phase IV (KMG-V): Genome sequencing to study the core and pangenomes of soil and plant-associated prokaryotes.</title>
        <authorList>
            <person name="Whitman W."/>
        </authorList>
    </citation>
    <scope>NUCLEOTIDE SEQUENCE [LARGE SCALE GENOMIC DNA]</scope>
    <source>
        <strain evidence="9 10">RH2WT43</strain>
    </source>
</reference>
<proteinExistence type="predicted"/>
<keyword evidence="10" id="KW-1185">Reference proteome</keyword>
<comment type="caution">
    <text evidence="9">The sequence shown here is derived from an EMBL/GenBank/DDBJ whole genome shotgun (WGS) entry which is preliminary data.</text>
</comment>
<dbReference type="Pfam" id="PF02415">
    <property type="entry name" value="Chlam_PMP"/>
    <property type="match status" value="1"/>
</dbReference>
<dbReference type="RefSeq" id="WP_182530300.1">
    <property type="nucleotide sequence ID" value="NZ_JACGXL010000002.1"/>
</dbReference>
<name>A0A839EX51_9GAMM</name>
<evidence type="ECO:0000313" key="10">
    <source>
        <dbReference type="Proteomes" id="UP000550401"/>
    </source>
</evidence>
<gene>
    <name evidence="9" type="ORF">FHW12_001427</name>
</gene>
<sequence>MSAVRLALSIVVFAVAVPVHAAIHHLRVGAGCTYATIQAALEAERANPGSPADFIWIARNQAYTAQDIQIHDQNVFLYGGVDDCVDSSISGTTILSGSGGSAKSVMTISGHSQVWLGGLTISEGDNTASGVGGGINFVGTGLLKIGSSTITNNRAGYGGGINFNGAGGAGDVAELWINYDTLITHNAATTSGGGIRIEGNASMRVVDPQVWIAYNDAEGGYGGGIEVIGPARANIGSPGYRLIEYIALLYGNTAQYGGGLAVTAGSGDNQDGFALLFTTDATHPLWFDGNVAAHVGGAIYAHPNAGVGGGDASICGGDVRLSGNVAQEGSAVYADEQYDAITGYHGASVSLGPERIHATTPACGGAEPPSSFGAVECTSPYCNLIDGNLAQNPSGQAVPGSTILVQSNASVVVDHTRVLDNHGAHVMRLVANDSASSVNPSNGYLSDSLVAGNVVDGDLVIADSQTRTKITNCTISGNQIGSAVVHSDGILDLFDDIVAQGQTTTLVYTGGNPDNLTIDYLLSMEVASLAQGSHVIHGDPAFVNVATGDYRLMPTSLAIDVAPAVGGDDFDLDGRLHDQDIASVPNLDGVRDLGAYERQLRYCGAADTVFCATFDYD</sequence>
<keyword evidence="6" id="KW-0472">Membrane</keyword>
<accession>A0A839EX51</accession>
<evidence type="ECO:0000256" key="6">
    <source>
        <dbReference type="ARBA" id="ARBA00023136"/>
    </source>
</evidence>
<dbReference type="GO" id="GO:0009279">
    <property type="term" value="C:cell outer membrane"/>
    <property type="evidence" value="ECO:0007669"/>
    <property type="project" value="UniProtKB-SubCell"/>
</dbReference>